<dbReference type="InterPro" id="IPR027443">
    <property type="entry name" value="IPNS-like_sf"/>
</dbReference>
<name>A0AB40D410_DIOCR</name>
<keyword evidence="4 8" id="KW-0408">Iron</keyword>
<proteinExistence type="inferred from homology"/>
<protein>
    <recommendedName>
        <fullName evidence="6">2-oxoglutarate-dependent dioxygenase DAO</fullName>
    </recommendedName>
    <alternativeName>
        <fullName evidence="7">Protein DIOXYGENASE FOR AUXIN OXIDATION</fullName>
    </alternativeName>
</protein>
<keyword evidence="3 8" id="KW-0560">Oxidoreductase</keyword>
<evidence type="ECO:0000256" key="4">
    <source>
        <dbReference type="ARBA" id="ARBA00023004"/>
    </source>
</evidence>
<evidence type="ECO:0000256" key="9">
    <source>
        <dbReference type="SAM" id="MobiDB-lite"/>
    </source>
</evidence>
<dbReference type="GeneID" id="120282651"/>
<evidence type="ECO:0000256" key="5">
    <source>
        <dbReference type="ARBA" id="ARBA00054658"/>
    </source>
</evidence>
<comment type="function">
    <text evidence="5">2-oxoglutarate-dependent dioxygenase essential for auxin catabolism and maintenance of auxin homeostasis in reproductive organs. Catalyzes the irreversible oxidation of indole-3-acetic acid (IAA) to the biologically inactive 2-oxoindole-3-acetic acid (OxIAA).</text>
</comment>
<evidence type="ECO:0000256" key="7">
    <source>
        <dbReference type="ARBA" id="ARBA00076740"/>
    </source>
</evidence>
<keyword evidence="11" id="KW-1185">Reference proteome</keyword>
<reference evidence="12 13" key="1">
    <citation type="submission" date="2025-04" db="UniProtKB">
        <authorList>
            <consortium name="RefSeq"/>
        </authorList>
    </citation>
    <scope>IDENTIFICATION</scope>
</reference>
<accession>A0AB40D410</accession>
<evidence type="ECO:0000256" key="6">
    <source>
        <dbReference type="ARBA" id="ARBA00074102"/>
    </source>
</evidence>
<dbReference type="Proteomes" id="UP001515500">
    <property type="component" value="Chromosome 18"/>
</dbReference>
<evidence type="ECO:0000313" key="13">
    <source>
        <dbReference type="RefSeq" id="XP_039145422.1"/>
    </source>
</evidence>
<dbReference type="GO" id="GO:0046872">
    <property type="term" value="F:metal ion binding"/>
    <property type="evidence" value="ECO:0007669"/>
    <property type="project" value="UniProtKB-KW"/>
</dbReference>
<evidence type="ECO:0000259" key="10">
    <source>
        <dbReference type="PROSITE" id="PS51471"/>
    </source>
</evidence>
<evidence type="ECO:0000313" key="12">
    <source>
        <dbReference type="RefSeq" id="XP_039145421.1"/>
    </source>
</evidence>
<comment type="similarity">
    <text evidence="8">Belongs to the iron/ascorbate-dependent oxidoreductase family.</text>
</comment>
<dbReference type="RefSeq" id="XP_039145421.1">
    <property type="nucleotide sequence ID" value="XM_039289487.1"/>
</dbReference>
<organism evidence="11 13">
    <name type="scientific">Dioscorea cayennensis subsp. rotundata</name>
    <name type="common">White Guinea yam</name>
    <name type="synonym">Dioscorea rotundata</name>
    <dbReference type="NCBI Taxonomy" id="55577"/>
    <lineage>
        <taxon>Eukaryota</taxon>
        <taxon>Viridiplantae</taxon>
        <taxon>Streptophyta</taxon>
        <taxon>Embryophyta</taxon>
        <taxon>Tracheophyta</taxon>
        <taxon>Spermatophyta</taxon>
        <taxon>Magnoliopsida</taxon>
        <taxon>Liliopsida</taxon>
        <taxon>Dioscoreales</taxon>
        <taxon>Dioscoreaceae</taxon>
        <taxon>Dioscorea</taxon>
    </lineage>
</organism>
<sequence length="316" mass="35461">MASEVSMKIPKIDFSSSPDLQPGADHWDQLRSQVLQALKSFGCFEAVYPKVSQETRQAFFSVLEDLFSLPVETKLLNTSEVPTFGYVGQYPHLPLYESLGISKVSLPDNILKFSNLMWPHGNINFREVVSLLVGQISDLEKMVRRMVMEGLGVDKYYESNTESIDYLLRMMKYKGPEKEGVREGLGSHTDMTMLSILFQNQVSGLQIQTKDGGEWIPVEISPNSFTVMAGDSFLAWSNGRVHAPWHRVMMEGNEARYSVAFFALPKGGHLVQAPEEMVGEEHPLLFKPFDVIKYLNYISSDGGKPGKSALKDYCGV</sequence>
<dbReference type="InterPro" id="IPR050231">
    <property type="entry name" value="Iron_ascorbate_oxido_reductase"/>
</dbReference>
<dbReference type="InterPro" id="IPR005123">
    <property type="entry name" value="Oxoglu/Fe-dep_dioxygenase_dom"/>
</dbReference>
<dbReference type="PANTHER" id="PTHR47990">
    <property type="entry name" value="2-OXOGLUTARATE (2OG) AND FE(II)-DEPENDENT OXYGENASE SUPERFAMILY PROTEIN-RELATED"/>
    <property type="match status" value="1"/>
</dbReference>
<dbReference type="InterPro" id="IPR044861">
    <property type="entry name" value="IPNS-like_FE2OG_OXY"/>
</dbReference>
<dbReference type="FunFam" id="2.60.120.330:FF:000017">
    <property type="entry name" value="2-oxoglutarate-dependent dioxygenase DAO"/>
    <property type="match status" value="1"/>
</dbReference>
<dbReference type="Pfam" id="PF14226">
    <property type="entry name" value="DIOX_N"/>
    <property type="match status" value="1"/>
</dbReference>
<dbReference type="Gene3D" id="2.60.120.330">
    <property type="entry name" value="B-lactam Antibiotic, Isopenicillin N Synthase, Chain"/>
    <property type="match status" value="1"/>
</dbReference>
<feature type="region of interest" description="Disordered" evidence="9">
    <location>
        <begin position="1"/>
        <end position="20"/>
    </location>
</feature>
<keyword evidence="12 13" id="KW-0223">Dioxygenase</keyword>
<feature type="domain" description="Fe2OG dioxygenase" evidence="10">
    <location>
        <begin position="163"/>
        <end position="265"/>
    </location>
</feature>
<dbReference type="InterPro" id="IPR026992">
    <property type="entry name" value="DIOX_N"/>
</dbReference>
<evidence type="ECO:0000313" key="11">
    <source>
        <dbReference type="Proteomes" id="UP001515500"/>
    </source>
</evidence>
<dbReference type="AlphaFoldDB" id="A0AB40D410"/>
<dbReference type="PROSITE" id="PS51471">
    <property type="entry name" value="FE2OG_OXY"/>
    <property type="match status" value="1"/>
</dbReference>
<evidence type="ECO:0000256" key="2">
    <source>
        <dbReference type="ARBA" id="ARBA00022723"/>
    </source>
</evidence>
<comment type="cofactor">
    <cofactor evidence="1">
        <name>L-ascorbate</name>
        <dbReference type="ChEBI" id="CHEBI:38290"/>
    </cofactor>
</comment>
<evidence type="ECO:0000256" key="8">
    <source>
        <dbReference type="RuleBase" id="RU003682"/>
    </source>
</evidence>
<dbReference type="Pfam" id="PF03171">
    <property type="entry name" value="2OG-FeII_Oxy"/>
    <property type="match status" value="1"/>
</dbReference>
<dbReference type="RefSeq" id="XP_039145422.1">
    <property type="nucleotide sequence ID" value="XM_039289488.1"/>
</dbReference>
<evidence type="ECO:0000256" key="1">
    <source>
        <dbReference type="ARBA" id="ARBA00001961"/>
    </source>
</evidence>
<dbReference type="SUPFAM" id="SSF51197">
    <property type="entry name" value="Clavaminate synthase-like"/>
    <property type="match status" value="1"/>
</dbReference>
<gene>
    <name evidence="12 13" type="primary">LOC120282651</name>
</gene>
<evidence type="ECO:0000256" key="3">
    <source>
        <dbReference type="ARBA" id="ARBA00023002"/>
    </source>
</evidence>
<keyword evidence="2 8" id="KW-0479">Metal-binding</keyword>
<dbReference type="GO" id="GO:0051213">
    <property type="term" value="F:dioxygenase activity"/>
    <property type="evidence" value="ECO:0007669"/>
    <property type="project" value="UniProtKB-KW"/>
</dbReference>